<organism evidence="2 3">
    <name type="scientific">Ilex paraguariensis</name>
    <name type="common">yerba mate</name>
    <dbReference type="NCBI Taxonomy" id="185542"/>
    <lineage>
        <taxon>Eukaryota</taxon>
        <taxon>Viridiplantae</taxon>
        <taxon>Streptophyta</taxon>
        <taxon>Embryophyta</taxon>
        <taxon>Tracheophyta</taxon>
        <taxon>Spermatophyta</taxon>
        <taxon>Magnoliopsida</taxon>
        <taxon>eudicotyledons</taxon>
        <taxon>Gunneridae</taxon>
        <taxon>Pentapetalae</taxon>
        <taxon>asterids</taxon>
        <taxon>campanulids</taxon>
        <taxon>Aquifoliales</taxon>
        <taxon>Aquifoliaceae</taxon>
        <taxon>Ilex</taxon>
    </lineage>
</organism>
<gene>
    <name evidence="2" type="ORF">ILEXP_LOCUS395</name>
</gene>
<sequence length="288" mass="33219">MPNKTVIIAVVNKAYVEPHDDTSPAMFDLFIQSFWLGEGTRSLLDHLLLVAVDQTAYDRCKFRRLHCYRLATEGVDFTGEKLYLSDDFIKMMWRRTRFLLDVLNRGYNFIFTDTDVMWLRNPLQRLSKNESDDLQLSTDWFKGNPWSKMTSINTGFYYIRSNTKTIALFKRWYGMKDNSAGMKEQDVLVTLIRKGVCRELGVEVRLLDTVYFSGFCSVSEDIRVVATVHANCCRGISAKVADLMAVLHDWKTFKESADHENAMNCPNGTVAFQWSKFGACINSWKVSK</sequence>
<name>A0ABC8QML4_9AQUA</name>
<accession>A0ABC8QML4</accession>
<feature type="domain" description="Nucleotide-diphospho-sugar transferase" evidence="1">
    <location>
        <begin position="43"/>
        <end position="243"/>
    </location>
</feature>
<protein>
    <recommendedName>
        <fullName evidence="1">Nucleotide-diphospho-sugar transferase domain-containing protein</fullName>
    </recommendedName>
</protein>
<reference evidence="2 3" key="1">
    <citation type="submission" date="2024-02" db="EMBL/GenBank/DDBJ databases">
        <authorList>
            <person name="Vignale AGUSTIN F."/>
            <person name="Sosa J E."/>
            <person name="Modenutti C."/>
        </authorList>
    </citation>
    <scope>NUCLEOTIDE SEQUENCE [LARGE SCALE GENOMIC DNA]</scope>
</reference>
<dbReference type="PANTHER" id="PTHR46038:SF12">
    <property type="entry name" value="OS03G0731800 PROTEIN"/>
    <property type="match status" value="1"/>
</dbReference>
<keyword evidence="3" id="KW-1185">Reference proteome</keyword>
<dbReference type="Proteomes" id="UP001642360">
    <property type="component" value="Unassembled WGS sequence"/>
</dbReference>
<dbReference type="InterPro" id="IPR005069">
    <property type="entry name" value="Nucl-diP-sugar_transferase"/>
</dbReference>
<dbReference type="PANTHER" id="PTHR46038">
    <property type="entry name" value="EXPRESSED PROTEIN-RELATED"/>
    <property type="match status" value="1"/>
</dbReference>
<dbReference type="AlphaFoldDB" id="A0ABC8QML4"/>
<dbReference type="InterPro" id="IPR044821">
    <property type="entry name" value="At1g28695/At4g15970-like"/>
</dbReference>
<evidence type="ECO:0000313" key="3">
    <source>
        <dbReference type="Proteomes" id="UP001642360"/>
    </source>
</evidence>
<comment type="caution">
    <text evidence="2">The sequence shown here is derived from an EMBL/GenBank/DDBJ whole genome shotgun (WGS) entry which is preliminary data.</text>
</comment>
<evidence type="ECO:0000313" key="2">
    <source>
        <dbReference type="EMBL" id="CAK9133481.1"/>
    </source>
</evidence>
<dbReference type="EMBL" id="CAUOFW020000026">
    <property type="protein sequence ID" value="CAK9133481.1"/>
    <property type="molecule type" value="Genomic_DNA"/>
</dbReference>
<dbReference type="Pfam" id="PF03407">
    <property type="entry name" value="Nucleotid_trans"/>
    <property type="match status" value="1"/>
</dbReference>
<evidence type="ECO:0000259" key="1">
    <source>
        <dbReference type="Pfam" id="PF03407"/>
    </source>
</evidence>
<proteinExistence type="predicted"/>